<dbReference type="EMBL" id="QKWP01001433">
    <property type="protein sequence ID" value="RIB08973.1"/>
    <property type="molecule type" value="Genomic_DNA"/>
</dbReference>
<comment type="caution">
    <text evidence="1">The sequence shown here is derived from an EMBL/GenBank/DDBJ whole genome shotgun (WGS) entry which is preliminary data.</text>
</comment>
<sequence length="76" mass="8718">MALTSLTNLSRPGIPNLIDIENHVSWDFVENVHMPYSSQQEGAVYFKSLYKVEVFGICKEAMSQQKFDCTLLHTEH</sequence>
<proteinExistence type="predicted"/>
<evidence type="ECO:0000313" key="2">
    <source>
        <dbReference type="Proteomes" id="UP000266673"/>
    </source>
</evidence>
<dbReference type="OrthoDB" id="2409189at2759"/>
<dbReference type="Proteomes" id="UP000266673">
    <property type="component" value="Unassembled WGS sequence"/>
</dbReference>
<keyword evidence="2" id="KW-1185">Reference proteome</keyword>
<name>A0A397UNL8_9GLOM</name>
<accession>A0A397UNL8</accession>
<evidence type="ECO:0000313" key="1">
    <source>
        <dbReference type="EMBL" id="RIB08973.1"/>
    </source>
</evidence>
<reference evidence="1 2" key="1">
    <citation type="submission" date="2018-06" db="EMBL/GenBank/DDBJ databases">
        <title>Comparative genomics reveals the genomic features of Rhizophagus irregularis, R. cerebriforme, R. diaphanum and Gigaspora rosea, and their symbiotic lifestyle signature.</title>
        <authorList>
            <person name="Morin E."/>
            <person name="San Clemente H."/>
            <person name="Chen E.C.H."/>
            <person name="De La Providencia I."/>
            <person name="Hainaut M."/>
            <person name="Kuo A."/>
            <person name="Kohler A."/>
            <person name="Murat C."/>
            <person name="Tang N."/>
            <person name="Roy S."/>
            <person name="Loubradou J."/>
            <person name="Henrissat B."/>
            <person name="Grigoriev I.V."/>
            <person name="Corradi N."/>
            <person name="Roux C."/>
            <person name="Martin F.M."/>
        </authorList>
    </citation>
    <scope>NUCLEOTIDE SEQUENCE [LARGE SCALE GENOMIC DNA]</scope>
    <source>
        <strain evidence="1 2">DAOM 194757</strain>
    </source>
</reference>
<organism evidence="1 2">
    <name type="scientific">Gigaspora rosea</name>
    <dbReference type="NCBI Taxonomy" id="44941"/>
    <lineage>
        <taxon>Eukaryota</taxon>
        <taxon>Fungi</taxon>
        <taxon>Fungi incertae sedis</taxon>
        <taxon>Mucoromycota</taxon>
        <taxon>Glomeromycotina</taxon>
        <taxon>Glomeromycetes</taxon>
        <taxon>Diversisporales</taxon>
        <taxon>Gigasporaceae</taxon>
        <taxon>Gigaspora</taxon>
    </lineage>
</organism>
<dbReference type="AlphaFoldDB" id="A0A397UNL8"/>
<gene>
    <name evidence="1" type="ORF">C2G38_2210123</name>
</gene>
<dbReference type="STRING" id="44941.A0A397UNL8"/>
<protein>
    <submittedName>
        <fullName evidence="1">Uncharacterized protein</fullName>
    </submittedName>
</protein>